<sequence>MSKCHYIYDKQAGKVLIPCCWAVVLSNDIRDCTCRNEDLTFAQFERERYNKELEKRNSIIKELQSENKYLHKELKRHVTLLSKKK</sequence>
<dbReference type="AlphaFoldDB" id="A0A139KBS3"/>
<comment type="caution">
    <text evidence="1">The sequence shown here is derived from an EMBL/GenBank/DDBJ whole genome shotgun (WGS) entry which is preliminary data.</text>
</comment>
<accession>A0A139KBS3</accession>
<protein>
    <submittedName>
        <fullName evidence="1">Uncharacterized protein</fullName>
    </submittedName>
</protein>
<proteinExistence type="predicted"/>
<name>A0A139KBS3_BACUN</name>
<gene>
    <name evidence="1" type="ORF">DW988_05065</name>
</gene>
<evidence type="ECO:0000313" key="1">
    <source>
        <dbReference type="EMBL" id="RGZ50521.1"/>
    </source>
</evidence>
<reference evidence="1 2" key="1">
    <citation type="submission" date="2018-08" db="EMBL/GenBank/DDBJ databases">
        <title>A genome reference for cultivated species of the human gut microbiota.</title>
        <authorList>
            <person name="Zou Y."/>
            <person name="Xue W."/>
            <person name="Luo G."/>
        </authorList>
    </citation>
    <scope>NUCLEOTIDE SEQUENCE [LARGE SCALE GENOMIC DNA]</scope>
    <source>
        <strain evidence="1 2">AM50-4</strain>
    </source>
</reference>
<dbReference type="Proteomes" id="UP000283684">
    <property type="component" value="Unassembled WGS sequence"/>
</dbReference>
<evidence type="ECO:0000313" key="2">
    <source>
        <dbReference type="Proteomes" id="UP000283684"/>
    </source>
</evidence>
<dbReference type="EMBL" id="QSEE01000003">
    <property type="protein sequence ID" value="RGZ50521.1"/>
    <property type="molecule type" value="Genomic_DNA"/>
</dbReference>
<organism evidence="1 2">
    <name type="scientific">Bacteroides uniformis</name>
    <dbReference type="NCBI Taxonomy" id="820"/>
    <lineage>
        <taxon>Bacteria</taxon>
        <taxon>Pseudomonadati</taxon>
        <taxon>Bacteroidota</taxon>
        <taxon>Bacteroidia</taxon>
        <taxon>Bacteroidales</taxon>
        <taxon>Bacteroidaceae</taxon>
        <taxon>Bacteroides</taxon>
    </lineage>
</organism>